<keyword evidence="3" id="KW-1185">Reference proteome</keyword>
<feature type="transmembrane region" description="Helical" evidence="1">
    <location>
        <begin position="83"/>
        <end position="101"/>
    </location>
</feature>
<sequence length="126" mass="12925">MLVVALLAAAAAALIHVLFFILESLRFARPAVWRRFLVTSQRDADAIRPMAFNQGFYNLFLALGMLGGVGASVWGGAVVGASLIGFAGACMVGAGAVLVATDRRFARAAVVQAAPPLVALVALAAA</sequence>
<feature type="transmembrane region" description="Helical" evidence="1">
    <location>
        <begin position="6"/>
        <end position="25"/>
    </location>
</feature>
<dbReference type="OrthoDB" id="9803832at2"/>
<keyword evidence="1" id="KW-0812">Transmembrane</keyword>
<dbReference type="InterPro" id="IPR009732">
    <property type="entry name" value="DUF1304"/>
</dbReference>
<evidence type="ECO:0000313" key="3">
    <source>
        <dbReference type="Proteomes" id="UP000292564"/>
    </source>
</evidence>
<keyword evidence="1" id="KW-0472">Membrane</keyword>
<gene>
    <name evidence="2" type="ORF">EV385_5777</name>
</gene>
<organism evidence="2 3">
    <name type="scientific">Krasilnikovia cinnamomea</name>
    <dbReference type="NCBI Taxonomy" id="349313"/>
    <lineage>
        <taxon>Bacteria</taxon>
        <taxon>Bacillati</taxon>
        <taxon>Actinomycetota</taxon>
        <taxon>Actinomycetes</taxon>
        <taxon>Micromonosporales</taxon>
        <taxon>Micromonosporaceae</taxon>
        <taxon>Krasilnikovia</taxon>
    </lineage>
</organism>
<accession>A0A4Q7ZT63</accession>
<reference evidence="2 3" key="1">
    <citation type="submission" date="2019-02" db="EMBL/GenBank/DDBJ databases">
        <title>Sequencing the genomes of 1000 actinobacteria strains.</title>
        <authorList>
            <person name="Klenk H.-P."/>
        </authorList>
    </citation>
    <scope>NUCLEOTIDE SEQUENCE [LARGE SCALE GENOMIC DNA]</scope>
    <source>
        <strain evidence="2 3">DSM 45162</strain>
    </source>
</reference>
<evidence type="ECO:0000256" key="1">
    <source>
        <dbReference type="SAM" id="Phobius"/>
    </source>
</evidence>
<dbReference type="Proteomes" id="UP000292564">
    <property type="component" value="Unassembled WGS sequence"/>
</dbReference>
<proteinExistence type="predicted"/>
<protein>
    <submittedName>
        <fullName evidence="2">Putative membrane protein</fullName>
    </submittedName>
</protein>
<dbReference type="RefSeq" id="WP_130512291.1">
    <property type="nucleotide sequence ID" value="NZ_SHKY01000001.1"/>
</dbReference>
<keyword evidence="1" id="KW-1133">Transmembrane helix</keyword>
<name>A0A4Q7ZT63_9ACTN</name>
<comment type="caution">
    <text evidence="2">The sequence shown here is derived from an EMBL/GenBank/DDBJ whole genome shotgun (WGS) entry which is preliminary data.</text>
</comment>
<dbReference type="EMBL" id="SHKY01000001">
    <property type="protein sequence ID" value="RZU53843.1"/>
    <property type="molecule type" value="Genomic_DNA"/>
</dbReference>
<dbReference type="AlphaFoldDB" id="A0A4Q7ZT63"/>
<evidence type="ECO:0000313" key="2">
    <source>
        <dbReference type="EMBL" id="RZU53843.1"/>
    </source>
</evidence>
<feature type="transmembrane region" description="Helical" evidence="1">
    <location>
        <begin position="56"/>
        <end position="77"/>
    </location>
</feature>
<dbReference type="Pfam" id="PF06993">
    <property type="entry name" value="DUF1304"/>
    <property type="match status" value="1"/>
</dbReference>